<dbReference type="GO" id="GO:0042026">
    <property type="term" value="P:protein refolding"/>
    <property type="evidence" value="ECO:0007669"/>
    <property type="project" value="UniProtKB-ARBA"/>
</dbReference>
<dbReference type="PROSITE" id="PS50059">
    <property type="entry name" value="FKBP_PPIASE"/>
    <property type="match status" value="1"/>
</dbReference>
<reference evidence="12" key="2">
    <citation type="journal article" date="2021" name="PeerJ">
        <title>Extensive microbial diversity within the chicken gut microbiome revealed by metagenomics and culture.</title>
        <authorList>
            <person name="Gilroy R."/>
            <person name="Ravi A."/>
            <person name="Getino M."/>
            <person name="Pursley I."/>
            <person name="Horton D.L."/>
            <person name="Alikhan N.F."/>
            <person name="Baker D."/>
            <person name="Gharbi K."/>
            <person name="Hall N."/>
            <person name="Watson M."/>
            <person name="Adriaenssens E.M."/>
            <person name="Foster-Nyarko E."/>
            <person name="Jarju S."/>
            <person name="Secka A."/>
            <person name="Antonio M."/>
            <person name="Oren A."/>
            <person name="Chaudhuri R.R."/>
            <person name="La Ragione R."/>
            <person name="Hildebrand F."/>
            <person name="Pallen M.J."/>
        </authorList>
    </citation>
    <scope>NUCLEOTIDE SEQUENCE</scope>
    <source>
        <strain evidence="12">B1-13419</strain>
    </source>
</reference>
<dbReference type="Gene3D" id="3.10.50.40">
    <property type="match status" value="2"/>
</dbReference>
<evidence type="ECO:0000256" key="3">
    <source>
        <dbReference type="ARBA" id="ARBA00006577"/>
    </source>
</evidence>
<keyword evidence="10" id="KW-0732">Signal</keyword>
<dbReference type="Proteomes" id="UP000823757">
    <property type="component" value="Unassembled WGS sequence"/>
</dbReference>
<dbReference type="GO" id="GO:0005737">
    <property type="term" value="C:cytoplasm"/>
    <property type="evidence" value="ECO:0007669"/>
    <property type="project" value="UniProtKB-SubCell"/>
</dbReference>
<dbReference type="InterPro" id="IPR001179">
    <property type="entry name" value="PPIase_FKBP_dom"/>
</dbReference>
<dbReference type="PANTHER" id="PTHR47861">
    <property type="entry name" value="FKBP-TYPE PEPTIDYL-PROLYL CIS-TRANS ISOMERASE SLYD"/>
    <property type="match status" value="1"/>
</dbReference>
<keyword evidence="7 9" id="KW-0413">Isomerase</keyword>
<evidence type="ECO:0000256" key="7">
    <source>
        <dbReference type="ARBA" id="ARBA00023235"/>
    </source>
</evidence>
<dbReference type="PANTHER" id="PTHR47861:SF3">
    <property type="entry name" value="FKBP-TYPE PEPTIDYL-PROLYL CIS-TRANS ISOMERASE SLYD"/>
    <property type="match status" value="1"/>
</dbReference>
<evidence type="ECO:0000256" key="10">
    <source>
        <dbReference type="SAM" id="SignalP"/>
    </source>
</evidence>
<evidence type="ECO:0000256" key="5">
    <source>
        <dbReference type="ARBA" id="ARBA00023110"/>
    </source>
</evidence>
<comment type="function">
    <text evidence="8">Also involved in hydrogenase metallocenter assembly, probably by participating in the nickel insertion step. This function in hydrogenase biosynthesis requires chaperone activity and the presence of the metal-binding domain, but not PPIase activity.</text>
</comment>
<proteinExistence type="inferred from homology"/>
<keyword evidence="6" id="KW-0143">Chaperone</keyword>
<reference evidence="12" key="1">
    <citation type="submission" date="2020-10" db="EMBL/GenBank/DDBJ databases">
        <authorList>
            <person name="Gilroy R."/>
        </authorList>
    </citation>
    <scope>NUCLEOTIDE SEQUENCE</scope>
    <source>
        <strain evidence="12">B1-13419</strain>
    </source>
</reference>
<evidence type="ECO:0000256" key="9">
    <source>
        <dbReference type="PROSITE-ProRule" id="PRU00277"/>
    </source>
</evidence>
<dbReference type="GO" id="GO:0003755">
    <property type="term" value="F:peptidyl-prolyl cis-trans isomerase activity"/>
    <property type="evidence" value="ECO:0007669"/>
    <property type="project" value="UniProtKB-KW"/>
</dbReference>
<comment type="subcellular location">
    <subcellularLocation>
        <location evidence="2">Cytoplasm</location>
    </subcellularLocation>
</comment>
<evidence type="ECO:0000256" key="2">
    <source>
        <dbReference type="ARBA" id="ARBA00004496"/>
    </source>
</evidence>
<sequence>MKRFFKAFAVLVAIASAAGCAKEIETTSGENEKRYFDAWLSVQMENSVMDSWVASCMEDDSYSCLWQEAGNGLYILAEENGTGDPVKDSSYIFVSYVTYDLDRNVLETNREEVSHKTGTNYDVANYYGPKVWINSDASLTVGVKDIVSGMNIGDRKIFIVPAWMNTSDRYSSEEEYIANISSTNYRIYDIEITDASNDINRYQTDLMQGYWEQEVSKTGPENQKEYWDTTYTGFLFRQYFDKLDKDENGSPAMLFDDDSTIYINYTGRLLNGQVFDTTIADTAKVHKIYNQSKTYSPVAVKWSADSTSITLGGSSDIIDGFKSLLKHLHNEEPGENEAFTDGESAVAVFYSGLGYGYYGSGSTIPAYAPLRFDITVVKEEE</sequence>
<dbReference type="EC" id="5.2.1.8" evidence="9"/>
<evidence type="ECO:0000313" key="12">
    <source>
        <dbReference type="EMBL" id="MBO8474517.1"/>
    </source>
</evidence>
<evidence type="ECO:0000259" key="11">
    <source>
        <dbReference type="PROSITE" id="PS50059"/>
    </source>
</evidence>
<feature type="domain" description="PPIase FKBP-type" evidence="11">
    <location>
        <begin position="258"/>
        <end position="380"/>
    </location>
</feature>
<keyword evidence="4" id="KW-0963">Cytoplasm</keyword>
<evidence type="ECO:0000313" key="13">
    <source>
        <dbReference type="Proteomes" id="UP000823757"/>
    </source>
</evidence>
<feature type="signal peptide" evidence="10">
    <location>
        <begin position="1"/>
        <end position="21"/>
    </location>
</feature>
<organism evidence="12 13">
    <name type="scientific">Candidatus Cryptobacteroides faecigallinarum</name>
    <dbReference type="NCBI Taxonomy" id="2840763"/>
    <lineage>
        <taxon>Bacteria</taxon>
        <taxon>Pseudomonadati</taxon>
        <taxon>Bacteroidota</taxon>
        <taxon>Bacteroidia</taxon>
        <taxon>Bacteroidales</taxon>
        <taxon>Candidatus Cryptobacteroides</taxon>
    </lineage>
</organism>
<protein>
    <recommendedName>
        <fullName evidence="9">peptidylprolyl isomerase</fullName>
        <ecNumber evidence="9">5.2.1.8</ecNumber>
    </recommendedName>
</protein>
<dbReference type="AlphaFoldDB" id="A0A9D9IKM2"/>
<dbReference type="EMBL" id="JADIMD010000062">
    <property type="protein sequence ID" value="MBO8474517.1"/>
    <property type="molecule type" value="Genomic_DNA"/>
</dbReference>
<dbReference type="Pfam" id="PF00254">
    <property type="entry name" value="FKBP_C"/>
    <property type="match status" value="1"/>
</dbReference>
<accession>A0A9D9IKM2</accession>
<evidence type="ECO:0000256" key="6">
    <source>
        <dbReference type="ARBA" id="ARBA00023186"/>
    </source>
</evidence>
<name>A0A9D9IKM2_9BACT</name>
<dbReference type="PROSITE" id="PS51257">
    <property type="entry name" value="PROKAR_LIPOPROTEIN"/>
    <property type="match status" value="1"/>
</dbReference>
<evidence type="ECO:0000256" key="8">
    <source>
        <dbReference type="ARBA" id="ARBA00037071"/>
    </source>
</evidence>
<dbReference type="InterPro" id="IPR046357">
    <property type="entry name" value="PPIase_dom_sf"/>
</dbReference>
<comment type="similarity">
    <text evidence="3">Belongs to the FKBP-type PPIase family.</text>
</comment>
<comment type="caution">
    <text evidence="12">The sequence shown here is derived from an EMBL/GenBank/DDBJ whole genome shotgun (WGS) entry which is preliminary data.</text>
</comment>
<feature type="chain" id="PRO_5038855443" description="peptidylprolyl isomerase" evidence="10">
    <location>
        <begin position="22"/>
        <end position="381"/>
    </location>
</feature>
<evidence type="ECO:0000256" key="4">
    <source>
        <dbReference type="ARBA" id="ARBA00022490"/>
    </source>
</evidence>
<comment type="catalytic activity">
    <reaction evidence="1 9">
        <text>[protein]-peptidylproline (omega=180) = [protein]-peptidylproline (omega=0)</text>
        <dbReference type="Rhea" id="RHEA:16237"/>
        <dbReference type="Rhea" id="RHEA-COMP:10747"/>
        <dbReference type="Rhea" id="RHEA-COMP:10748"/>
        <dbReference type="ChEBI" id="CHEBI:83833"/>
        <dbReference type="ChEBI" id="CHEBI:83834"/>
        <dbReference type="EC" id="5.2.1.8"/>
    </reaction>
</comment>
<evidence type="ECO:0000256" key="1">
    <source>
        <dbReference type="ARBA" id="ARBA00000971"/>
    </source>
</evidence>
<keyword evidence="5 9" id="KW-0697">Rotamase</keyword>
<dbReference type="SUPFAM" id="SSF54534">
    <property type="entry name" value="FKBP-like"/>
    <property type="match status" value="2"/>
</dbReference>
<gene>
    <name evidence="12" type="ORF">IAB91_04405</name>
</gene>